<dbReference type="SUPFAM" id="SSF69572">
    <property type="entry name" value="Activating enzymes of the ubiquitin-like proteins"/>
    <property type="match status" value="2"/>
</dbReference>
<evidence type="ECO:0000256" key="8">
    <source>
        <dbReference type="SAM" id="SignalP"/>
    </source>
</evidence>
<feature type="active site" description="Glycyl thioester intermediate" evidence="7">
    <location>
        <position position="893"/>
    </location>
</feature>
<dbReference type="InterPro" id="IPR033127">
    <property type="entry name" value="UBQ-activ_enz_E1_Cys_AS"/>
</dbReference>
<dbReference type="InterPro" id="IPR038252">
    <property type="entry name" value="UBA_E1_C_sf"/>
</dbReference>
<keyword evidence="8" id="KW-0732">Signal</keyword>
<evidence type="ECO:0000313" key="10">
    <source>
        <dbReference type="EMBL" id="KAK1737584.1"/>
    </source>
</evidence>
<evidence type="ECO:0000256" key="5">
    <source>
        <dbReference type="ARBA" id="ARBA00022786"/>
    </source>
</evidence>
<keyword evidence="3 10" id="KW-0436">Ligase</keyword>
<dbReference type="GO" id="GO:0005737">
    <property type="term" value="C:cytoplasm"/>
    <property type="evidence" value="ECO:0007669"/>
    <property type="project" value="TreeGrafter"/>
</dbReference>
<dbReference type="PROSITE" id="PS00865">
    <property type="entry name" value="UBIQUITIN_ACTIVAT_2"/>
    <property type="match status" value="1"/>
</dbReference>
<dbReference type="GO" id="GO:0031510">
    <property type="term" value="C:SUMO activating enzyme complex"/>
    <property type="evidence" value="ECO:0007669"/>
    <property type="project" value="TreeGrafter"/>
</dbReference>
<evidence type="ECO:0000256" key="3">
    <source>
        <dbReference type="ARBA" id="ARBA00022598"/>
    </source>
</evidence>
<dbReference type="InterPro" id="IPR042063">
    <property type="entry name" value="Ubi_acti_E1_SCCH"/>
</dbReference>
<dbReference type="Pfam" id="PF10585">
    <property type="entry name" value="UBA_E1_SCCH"/>
    <property type="match status" value="1"/>
</dbReference>
<comment type="pathway">
    <text evidence="1">Protein modification; protein ubiquitination.</text>
</comment>
<dbReference type="InterPro" id="IPR042449">
    <property type="entry name" value="Ub-E1_IAD_1"/>
</dbReference>
<dbReference type="Proteomes" id="UP001224775">
    <property type="component" value="Unassembled WGS sequence"/>
</dbReference>
<evidence type="ECO:0000313" key="11">
    <source>
        <dbReference type="Proteomes" id="UP001224775"/>
    </source>
</evidence>
<name>A0AAD8Y1Q0_9STRA</name>
<evidence type="ECO:0000256" key="2">
    <source>
        <dbReference type="ARBA" id="ARBA00005673"/>
    </source>
</evidence>
<dbReference type="Gene3D" id="2.40.30.180">
    <property type="entry name" value="Ubiquitin-activating enzyme E1, FCCH domain"/>
    <property type="match status" value="1"/>
</dbReference>
<dbReference type="Gene3D" id="3.10.290.60">
    <property type="entry name" value="Ubiquitin-activating enzyme E1, UFD domain"/>
    <property type="match status" value="1"/>
</dbReference>
<dbReference type="PANTHER" id="PTHR10953:SF4">
    <property type="entry name" value="UBIQUITIN-ACTIVATING ENZYME E1 C-TERMINAL DOMAIN-CONTAINING PROTEIN"/>
    <property type="match status" value="1"/>
</dbReference>
<dbReference type="InterPro" id="IPR018965">
    <property type="entry name" value="Ub-activating_enz_E1_C"/>
</dbReference>
<dbReference type="GO" id="GO:0019948">
    <property type="term" value="F:SUMO activating enzyme activity"/>
    <property type="evidence" value="ECO:0007669"/>
    <property type="project" value="TreeGrafter"/>
</dbReference>
<dbReference type="Pfam" id="PF00899">
    <property type="entry name" value="ThiF"/>
    <property type="match status" value="1"/>
</dbReference>
<keyword evidence="5" id="KW-0833">Ubl conjugation pathway</keyword>
<dbReference type="InterPro" id="IPR019572">
    <property type="entry name" value="UBA_E1_SCCH"/>
</dbReference>
<dbReference type="EC" id="6.2.1.45" evidence="10"/>
<keyword evidence="11" id="KW-1185">Reference proteome</keyword>
<feature type="domain" description="Ubiquitin-activating enzyme E1 C-terminal" evidence="9">
    <location>
        <begin position="1220"/>
        <end position="1340"/>
    </location>
</feature>
<evidence type="ECO:0000259" key="9">
    <source>
        <dbReference type="SMART" id="SM00985"/>
    </source>
</evidence>
<dbReference type="InterPro" id="IPR045886">
    <property type="entry name" value="ThiF/MoeB/HesA"/>
</dbReference>
<keyword evidence="4" id="KW-0547">Nucleotide-binding</keyword>
<comment type="caution">
    <text evidence="10">The sequence shown here is derived from an EMBL/GenBank/DDBJ whole genome shotgun (WGS) entry which is preliminary data.</text>
</comment>
<dbReference type="Gene3D" id="3.50.50.80">
    <property type="entry name" value="Ubiquitin-activating enzyme E1, inactive adenylation domain, subdomain 1"/>
    <property type="match status" value="1"/>
</dbReference>
<comment type="similarity">
    <text evidence="2">Belongs to the ubiquitin-activating E1 family.</text>
</comment>
<evidence type="ECO:0000256" key="6">
    <source>
        <dbReference type="ARBA" id="ARBA00022840"/>
    </source>
</evidence>
<dbReference type="GO" id="GO:0016925">
    <property type="term" value="P:protein sumoylation"/>
    <property type="evidence" value="ECO:0007669"/>
    <property type="project" value="TreeGrafter"/>
</dbReference>
<dbReference type="PANTHER" id="PTHR10953">
    <property type="entry name" value="UBIQUITIN-ACTIVATING ENZYME E1"/>
    <property type="match status" value="1"/>
</dbReference>
<protein>
    <submittedName>
        <fullName evidence="10">Ubiquitin-activating enzyme E1</fullName>
        <ecNumber evidence="10">6.2.1.45</ecNumber>
    </submittedName>
</protein>
<dbReference type="GO" id="GO:0004839">
    <property type="term" value="F:ubiquitin activating enzyme activity"/>
    <property type="evidence" value="ECO:0007669"/>
    <property type="project" value="UniProtKB-EC"/>
</dbReference>
<dbReference type="SMART" id="SM00985">
    <property type="entry name" value="UBA_e1_C"/>
    <property type="match status" value="1"/>
</dbReference>
<reference evidence="10" key="1">
    <citation type="submission" date="2023-06" db="EMBL/GenBank/DDBJ databases">
        <title>Survivors Of The Sea: Transcriptome response of Skeletonema marinoi to long-term dormancy.</title>
        <authorList>
            <person name="Pinder M.I.M."/>
            <person name="Kourtchenko O."/>
            <person name="Robertson E.K."/>
            <person name="Larsson T."/>
            <person name="Maumus F."/>
            <person name="Osuna-Cruz C.M."/>
            <person name="Vancaester E."/>
            <person name="Stenow R."/>
            <person name="Vandepoele K."/>
            <person name="Ploug H."/>
            <person name="Bruchert V."/>
            <person name="Godhe A."/>
            <person name="Topel M."/>
        </authorList>
    </citation>
    <scope>NUCLEOTIDE SEQUENCE</scope>
    <source>
        <strain evidence="10">R05AC</strain>
    </source>
</reference>
<dbReference type="EMBL" id="JATAAI010000025">
    <property type="protein sequence ID" value="KAK1737584.1"/>
    <property type="molecule type" value="Genomic_DNA"/>
</dbReference>
<dbReference type="InterPro" id="IPR000594">
    <property type="entry name" value="ThiF_NAD_FAD-bd"/>
</dbReference>
<accession>A0AAD8Y1Q0</accession>
<dbReference type="InterPro" id="IPR042302">
    <property type="entry name" value="E1_FCCH_sf"/>
</dbReference>
<sequence>MMSILNLLPLVGAFHLFILLQSVNGARQPWSLSSISTRRAFDSLTSSSTQDDAHSTDELRTIPSGFRAPLSLFGCGKKSIEYKRHSLMSINDLRGGNSDDDTANDTDAAVEEVVINDETDEQTQAPIQQDSSIITTNNNKSKKKKFDNDDERYSRQMFALGARAHKLVRSTTAILDGPMGGKLASKLDDDDVIIDGADGFDGLQGSGEEENNRKKDAVATISEVPSGLLYEVAKNLALSGVGRIILVDDDNDAATPTDAGYFDGALDDLGAAYRRSALSEIFGSSTAAQDDDESTITKKIDVDDEEVDESDLEESAVSGATLLAEYIQRLNPGVQVDIVKRGKLLDLMQESDKGGSEEEEGTVSLGTNPVVVCIDRSQSVQLEMNDACRYKCTATGKSEACVPFVSVETAGVHSRVFCDFGPKFVVVDEDGETPRSTLLNRVEEVDSSNNSTLLTVHCLEGERHDVSYGDVIQFQGDQSDGQDGNVKFPKYQVTSVKSPSCFTVKRWEEEKEESAEALMILLGGGARSFVRVKIPKATTFLSLREILHPSDSDDAAKTTAFLEDESLFAPSDLDKSFDPVRRRAVMTSMTALDLFVKKYNRLPSRSGNGTKQKRTDIDRFHSLIRKVVKETDAASPQIDTWDTVINQFAQTCRGKFTPIQALSGALAAQEVLKAATGLYNPVHQFLLYDCDEVLHGNEDCSESESVASGQSYILGEHISKKLARSRIFLVGAGAIGCELLKNLSAMGAATGSSNTKQGCLIITDMDTIEKSNLSRQLLFRDHDVGEFKSTAARTAMMRFLPDCHIEAHTSRVGDEEDGPFDDDFWASGCNVVLNALDNVEARLFVDRKCASHGLGLVDAGTLGPKGNVQVVVPNYSESYGSSADPPEPDIPVCTLKNFPYEISHTIQWARDLFDGYFNRRPRQANDHVGEISQAEDLSKIAQALLDKLGEDAATDMAEELGEDLGVYPFVVGSDDPSDPEYVLAVKRTSLNWAIERAYNLFFTSMDELIQKHPVDSLDDDGQPFWSGTRRPPKPLRFIPLDSEDDEVSAQQVIINERIAEFVSAATRLRMESFLSVSGEDAPSLISLDEALAALQVHATELAKQRKSKQILHNLSGGGDSDTASVILDKLNGAKTGASFLPRLNLADFEKDDESNGHVAFVTAASNLRALSYGIAPADSMETRRVAGRIVPAMITTTGLVSALSCLELVKLLKGVPLNVHRNAFVNLALPFFAFTSPLPAEEVSGVNGNTHTIWDNIVIKGSSKTPAELLTLNNFIEKAKKKAGCEEGMEISSISFGPYMIYANFLHSFDEELLETPILDIVKDAVIGEDDDDDDDFGFDEEETDGGEKIKKEVELTNEQKAALSKLEHRRYIDFSVAVEDEETGEEFELPLVRLERQKKE</sequence>
<dbReference type="InterPro" id="IPR035985">
    <property type="entry name" value="Ubiquitin-activating_enz"/>
</dbReference>
<proteinExistence type="inferred from homology"/>
<organism evidence="10 11">
    <name type="scientific">Skeletonema marinoi</name>
    <dbReference type="NCBI Taxonomy" id="267567"/>
    <lineage>
        <taxon>Eukaryota</taxon>
        <taxon>Sar</taxon>
        <taxon>Stramenopiles</taxon>
        <taxon>Ochrophyta</taxon>
        <taxon>Bacillariophyta</taxon>
        <taxon>Coscinodiscophyceae</taxon>
        <taxon>Thalassiosirophycidae</taxon>
        <taxon>Thalassiosirales</taxon>
        <taxon>Skeletonemataceae</taxon>
        <taxon>Skeletonema</taxon>
        <taxon>Skeletonema marinoi-dohrnii complex</taxon>
    </lineage>
</organism>
<dbReference type="GO" id="GO:0005524">
    <property type="term" value="F:ATP binding"/>
    <property type="evidence" value="ECO:0007669"/>
    <property type="project" value="UniProtKB-KW"/>
</dbReference>
<dbReference type="Gene3D" id="3.40.50.720">
    <property type="entry name" value="NAD(P)-binding Rossmann-like Domain"/>
    <property type="match status" value="1"/>
</dbReference>
<feature type="chain" id="PRO_5041947337" evidence="8">
    <location>
        <begin position="26"/>
        <end position="1401"/>
    </location>
</feature>
<evidence type="ECO:0000256" key="1">
    <source>
        <dbReference type="ARBA" id="ARBA00004906"/>
    </source>
</evidence>
<dbReference type="Gene3D" id="1.10.10.2660">
    <property type="entry name" value="Ubiquitin-activating enzyme E1, SCCH domain"/>
    <property type="match status" value="1"/>
</dbReference>
<evidence type="ECO:0000256" key="7">
    <source>
        <dbReference type="PROSITE-ProRule" id="PRU10132"/>
    </source>
</evidence>
<evidence type="ECO:0000256" key="4">
    <source>
        <dbReference type="ARBA" id="ARBA00022741"/>
    </source>
</evidence>
<gene>
    <name evidence="10" type="ORF">QTG54_011870</name>
</gene>
<feature type="signal peptide" evidence="8">
    <location>
        <begin position="1"/>
        <end position="25"/>
    </location>
</feature>
<keyword evidence="6" id="KW-0067">ATP-binding</keyword>
<dbReference type="Gene3D" id="3.40.50.12550">
    <property type="entry name" value="Ubiquitin-activating enzyme E1, inactive adenylation domain, subdomain 2"/>
    <property type="match status" value="1"/>
</dbReference>